<comment type="caution">
    <text evidence="4">The sequence shown here is derived from an EMBL/GenBank/DDBJ whole genome shotgun (WGS) entry which is preliminary data.</text>
</comment>
<dbReference type="PANTHER" id="PTHR47071">
    <property type="entry name" value="PROTEIN TRM32"/>
    <property type="match status" value="1"/>
</dbReference>
<evidence type="ECO:0000313" key="4">
    <source>
        <dbReference type="EMBL" id="KAJ8747706.1"/>
    </source>
</evidence>
<feature type="domain" description="DUF3741" evidence="2">
    <location>
        <begin position="208"/>
        <end position="238"/>
    </location>
</feature>
<evidence type="ECO:0000259" key="2">
    <source>
        <dbReference type="Pfam" id="PF12552"/>
    </source>
</evidence>
<dbReference type="Proteomes" id="UP001159364">
    <property type="component" value="Unassembled WGS sequence"/>
</dbReference>
<reference evidence="4 5" key="1">
    <citation type="submission" date="2021-09" db="EMBL/GenBank/DDBJ databases">
        <title>Genomic insights and catalytic innovation underlie evolution of tropane alkaloids biosynthesis.</title>
        <authorList>
            <person name="Wang Y.-J."/>
            <person name="Tian T."/>
            <person name="Huang J.-P."/>
            <person name="Huang S.-X."/>
        </authorList>
    </citation>
    <scope>NUCLEOTIDE SEQUENCE [LARGE SCALE GENOMIC DNA]</scope>
    <source>
        <strain evidence="4">KIB-2018</strain>
        <tissue evidence="4">Leaf</tissue>
    </source>
</reference>
<feature type="compositionally biased region" description="Basic and acidic residues" evidence="1">
    <location>
        <begin position="409"/>
        <end position="420"/>
    </location>
</feature>
<dbReference type="InterPro" id="IPR025486">
    <property type="entry name" value="DUF4378"/>
</dbReference>
<gene>
    <name evidence="4" type="ORF">K2173_013112</name>
</gene>
<protein>
    <recommendedName>
        <fullName evidence="6">DUF4378 domain-containing protein</fullName>
    </recommendedName>
</protein>
<dbReference type="InterPro" id="IPR022212">
    <property type="entry name" value="DUF3741"/>
</dbReference>
<accession>A0AAV8S6N1</accession>
<dbReference type="AlphaFoldDB" id="A0AAV8S6N1"/>
<dbReference type="EMBL" id="JAIWQS010000108">
    <property type="protein sequence ID" value="KAJ8747706.1"/>
    <property type="molecule type" value="Genomic_DNA"/>
</dbReference>
<evidence type="ECO:0000313" key="5">
    <source>
        <dbReference type="Proteomes" id="UP001159364"/>
    </source>
</evidence>
<feature type="compositionally biased region" description="Low complexity" evidence="1">
    <location>
        <begin position="424"/>
        <end position="435"/>
    </location>
</feature>
<dbReference type="Pfam" id="PF12552">
    <property type="entry name" value="DUF3741"/>
    <property type="match status" value="1"/>
</dbReference>
<organism evidence="4 5">
    <name type="scientific">Erythroxylum novogranatense</name>
    <dbReference type="NCBI Taxonomy" id="1862640"/>
    <lineage>
        <taxon>Eukaryota</taxon>
        <taxon>Viridiplantae</taxon>
        <taxon>Streptophyta</taxon>
        <taxon>Embryophyta</taxon>
        <taxon>Tracheophyta</taxon>
        <taxon>Spermatophyta</taxon>
        <taxon>Magnoliopsida</taxon>
        <taxon>eudicotyledons</taxon>
        <taxon>Gunneridae</taxon>
        <taxon>Pentapetalae</taxon>
        <taxon>rosids</taxon>
        <taxon>fabids</taxon>
        <taxon>Malpighiales</taxon>
        <taxon>Erythroxylaceae</taxon>
        <taxon>Erythroxylum</taxon>
    </lineage>
</organism>
<feature type="region of interest" description="Disordered" evidence="1">
    <location>
        <begin position="404"/>
        <end position="436"/>
    </location>
</feature>
<evidence type="ECO:0008006" key="6">
    <source>
        <dbReference type="Google" id="ProtNLM"/>
    </source>
</evidence>
<feature type="region of interest" description="Disordered" evidence="1">
    <location>
        <begin position="168"/>
        <end position="209"/>
    </location>
</feature>
<dbReference type="PANTHER" id="PTHR47071:SF2">
    <property type="entry name" value="PROTEIN TRM32"/>
    <property type="match status" value="1"/>
</dbReference>
<sequence>MTLEDHHFLVFFFLGYGNPLDRTDFDIGFQVYHPGCMWGILHILDYFHRYSSKKKLPCRRNGRAKYSSCYGRPKTISFSHYCDDVEEYLDAEAVPLMVDEQTANAGSTKITDKNPVKTLLDKEVSARSGLQQTISIPDLEPSNHTSGIISSDWRNPIIILHKNADTNTTNTSGYSKVNQHSATPAISSQRWDKLENPSTNRTKSDHRESSCRQFKECTDVLELFQVNQKLFLEILQDADIQVTKSARLDNASITNLRLKKSGSFPAADSPYVHHMRPVKLENKKMEIRPFQKVEKFPTATQTQKVVASISLDGAHAKSIDFMAYVCEGAAISQDTTISSLVSSQHSDKTRWRQSFMIQFRDIKKKIKLALKELKKTKSHTTTVPLLNRVSKGISFSIEKQNPEILEEAPVQKDGEEHPRSSEMNGSNNNLSQGGLTQMRRASSMNESLIRYACLLENTFSREATWHQYRSMSLRLTSEDKFPMGGNGLKSFKRRLSLTELESSYTLPIETSLDIVNSRMGIRPVMDGDANFKSDGDDENDLKPVTIVVDGKQFCGKETVEDTQTQEYMIERGVSTENNHNSSCSRSDIDVGFPSKCKKHGDLIEIRKQEHISYQDQNVGSVNNNGIDEQTLFPNFETHYKDKIDKRELPILQGIDSNSSSSCIHERDSIANLQEKPVQYSVAQSCCTTSCVNMENANAWTYYHFLHLESNCCNNDFNYVRDVLEIAGFNEEDHFGRWYSLDQPLNPLVGYTCSCDHRLLFDLMNELLLEMYNSSLAYFPEPLSFIQRHISPLRNGGHALEEVWKRVSLLRRPQSPMDKSLDDIVGGDMENGDGWMNLILEGEDVALDLEDMIFEEVLDEIECI</sequence>
<name>A0AAV8S6N1_9ROSI</name>
<dbReference type="Pfam" id="PF14309">
    <property type="entry name" value="DUF4378"/>
    <property type="match status" value="1"/>
</dbReference>
<proteinExistence type="predicted"/>
<keyword evidence="5" id="KW-1185">Reference proteome</keyword>
<feature type="compositionally biased region" description="Polar residues" evidence="1">
    <location>
        <begin position="168"/>
        <end position="189"/>
    </location>
</feature>
<feature type="domain" description="DUF4378" evidence="3">
    <location>
        <begin position="715"/>
        <end position="859"/>
    </location>
</feature>
<evidence type="ECO:0000259" key="3">
    <source>
        <dbReference type="Pfam" id="PF14309"/>
    </source>
</evidence>
<dbReference type="InterPro" id="IPR044257">
    <property type="entry name" value="TRM32-like"/>
</dbReference>
<evidence type="ECO:0000256" key="1">
    <source>
        <dbReference type="SAM" id="MobiDB-lite"/>
    </source>
</evidence>